<evidence type="ECO:0000313" key="1">
    <source>
        <dbReference type="EMBL" id="KAK9271972.1"/>
    </source>
</evidence>
<comment type="caution">
    <text evidence="1">The sequence shown here is derived from an EMBL/GenBank/DDBJ whole genome shotgun (WGS) entry which is preliminary data.</text>
</comment>
<dbReference type="AlphaFoldDB" id="A0AAP0NH54"/>
<dbReference type="Proteomes" id="UP001415857">
    <property type="component" value="Unassembled WGS sequence"/>
</dbReference>
<reference evidence="1 2" key="1">
    <citation type="journal article" date="2024" name="Plant J.">
        <title>Genome sequences and population genomics reveal climatic adaptation and genomic divergence between two closely related sweetgum species.</title>
        <authorList>
            <person name="Xu W.Q."/>
            <person name="Ren C.Q."/>
            <person name="Zhang X.Y."/>
            <person name="Comes H.P."/>
            <person name="Liu X.H."/>
            <person name="Li Y.G."/>
            <person name="Kettle C.J."/>
            <person name="Jalonen R."/>
            <person name="Gaisberger H."/>
            <person name="Ma Y.Z."/>
            <person name="Qiu Y.X."/>
        </authorList>
    </citation>
    <scope>NUCLEOTIDE SEQUENCE [LARGE SCALE GENOMIC DNA]</scope>
    <source>
        <strain evidence="1">Hangzhou</strain>
    </source>
</reference>
<organism evidence="1 2">
    <name type="scientific">Liquidambar formosana</name>
    <name type="common">Formosan gum</name>
    <dbReference type="NCBI Taxonomy" id="63359"/>
    <lineage>
        <taxon>Eukaryota</taxon>
        <taxon>Viridiplantae</taxon>
        <taxon>Streptophyta</taxon>
        <taxon>Embryophyta</taxon>
        <taxon>Tracheophyta</taxon>
        <taxon>Spermatophyta</taxon>
        <taxon>Magnoliopsida</taxon>
        <taxon>eudicotyledons</taxon>
        <taxon>Gunneridae</taxon>
        <taxon>Pentapetalae</taxon>
        <taxon>Saxifragales</taxon>
        <taxon>Altingiaceae</taxon>
        <taxon>Liquidambar</taxon>
    </lineage>
</organism>
<proteinExistence type="predicted"/>
<dbReference type="EMBL" id="JBBPBK010000013">
    <property type="protein sequence ID" value="KAK9271972.1"/>
    <property type="molecule type" value="Genomic_DNA"/>
</dbReference>
<keyword evidence="2" id="KW-1185">Reference proteome</keyword>
<evidence type="ECO:0000313" key="2">
    <source>
        <dbReference type="Proteomes" id="UP001415857"/>
    </source>
</evidence>
<name>A0AAP0NH54_LIQFO</name>
<accession>A0AAP0NH54</accession>
<gene>
    <name evidence="1" type="ORF">L1049_002339</name>
</gene>
<sequence length="102" mass="11578">MIIGFIIALLKTLSLNFSDWIGQRKLKLVAFGVSFFAQIFAWIFVSVEVDPDHWLECHEVYVLSILVLLSVARNSIISGSDGWLSETFLEKIANWVLYGVPM</sequence>
<protein>
    <submittedName>
        <fullName evidence="1">Uncharacterized protein</fullName>
    </submittedName>
</protein>